<dbReference type="RefSeq" id="WP_216417488.1">
    <property type="nucleotide sequence ID" value="NZ_JAHLQK010000004.1"/>
</dbReference>
<keyword evidence="6 8" id="KW-1133">Transmembrane helix</keyword>
<dbReference type="SFLD" id="SFLDG00002">
    <property type="entry name" value="C1.7:_P-type_atpase_like"/>
    <property type="match status" value="1"/>
</dbReference>
<evidence type="ECO:0000313" key="11">
    <source>
        <dbReference type="Proteomes" id="UP000779508"/>
    </source>
</evidence>
<dbReference type="NCBIfam" id="TIGR01494">
    <property type="entry name" value="ATPase_P-type"/>
    <property type="match status" value="4"/>
</dbReference>
<dbReference type="PANTHER" id="PTHR43294">
    <property type="entry name" value="SODIUM/POTASSIUM-TRANSPORTING ATPASE SUBUNIT ALPHA"/>
    <property type="match status" value="1"/>
</dbReference>
<dbReference type="InterPro" id="IPR044492">
    <property type="entry name" value="P_typ_ATPase_HD_dom"/>
</dbReference>
<keyword evidence="3" id="KW-0109">Calcium transport</keyword>
<dbReference type="InterPro" id="IPR001757">
    <property type="entry name" value="P_typ_ATPase"/>
</dbReference>
<feature type="transmembrane region" description="Helical" evidence="8">
    <location>
        <begin position="828"/>
        <end position="848"/>
    </location>
</feature>
<dbReference type="InterPro" id="IPR050510">
    <property type="entry name" value="Cation_transp_ATPase_P-type"/>
</dbReference>
<dbReference type="SFLD" id="SFLDF00027">
    <property type="entry name" value="p-type_atpase"/>
    <property type="match status" value="1"/>
</dbReference>
<dbReference type="InterPro" id="IPR059000">
    <property type="entry name" value="ATPase_P-type_domA"/>
</dbReference>
<evidence type="ECO:0000256" key="5">
    <source>
        <dbReference type="ARBA" id="ARBA00022837"/>
    </source>
</evidence>
<dbReference type="InterPro" id="IPR018303">
    <property type="entry name" value="ATPase_P-typ_P_site"/>
</dbReference>
<evidence type="ECO:0000313" key="10">
    <source>
        <dbReference type="EMBL" id="MBU5677062.1"/>
    </source>
</evidence>
<feature type="transmembrane region" description="Helical" evidence="8">
    <location>
        <begin position="657"/>
        <end position="681"/>
    </location>
</feature>
<evidence type="ECO:0000256" key="7">
    <source>
        <dbReference type="ARBA" id="ARBA00023136"/>
    </source>
</evidence>
<keyword evidence="5" id="KW-0106">Calcium</keyword>
<evidence type="ECO:0000256" key="2">
    <source>
        <dbReference type="ARBA" id="ARBA00012790"/>
    </source>
</evidence>
<keyword evidence="3" id="KW-0813">Transport</keyword>
<dbReference type="InterPro" id="IPR006068">
    <property type="entry name" value="ATPase_P-typ_cation-transptr_C"/>
</dbReference>
<keyword evidence="11" id="KW-1185">Reference proteome</keyword>
<dbReference type="Proteomes" id="UP000779508">
    <property type="component" value="Unassembled WGS sequence"/>
</dbReference>
<dbReference type="PROSITE" id="PS00154">
    <property type="entry name" value="ATPASE_E1_E2"/>
    <property type="match status" value="1"/>
</dbReference>
<feature type="transmembrane region" description="Helical" evidence="8">
    <location>
        <begin position="53"/>
        <end position="71"/>
    </location>
</feature>
<dbReference type="SFLD" id="SFLDS00003">
    <property type="entry name" value="Haloacid_Dehalogenase"/>
    <property type="match status" value="1"/>
</dbReference>
<feature type="transmembrane region" description="Helical" evidence="8">
    <location>
        <begin position="77"/>
        <end position="93"/>
    </location>
</feature>
<dbReference type="EC" id="7.2.2.10" evidence="2"/>
<dbReference type="CDD" id="cd02089">
    <property type="entry name" value="P-type_ATPase_Ca_prok"/>
    <property type="match status" value="1"/>
</dbReference>
<dbReference type="EMBL" id="JAHLQK010000004">
    <property type="protein sequence ID" value="MBU5677062.1"/>
    <property type="molecule type" value="Genomic_DNA"/>
</dbReference>
<feature type="transmembrane region" description="Helical" evidence="8">
    <location>
        <begin position="241"/>
        <end position="261"/>
    </location>
</feature>
<gene>
    <name evidence="10" type="ORF">KQI88_11635</name>
</gene>
<dbReference type="InterPro" id="IPR006408">
    <property type="entry name" value="P-type_ATPase_IIB"/>
</dbReference>
<organism evidence="10 11">
    <name type="scientific">Alkaliphilus flagellatus</name>
    <dbReference type="NCBI Taxonomy" id="2841507"/>
    <lineage>
        <taxon>Bacteria</taxon>
        <taxon>Bacillati</taxon>
        <taxon>Bacillota</taxon>
        <taxon>Clostridia</taxon>
        <taxon>Peptostreptococcales</taxon>
        <taxon>Natronincolaceae</taxon>
        <taxon>Alkaliphilus</taxon>
    </lineage>
</organism>
<dbReference type="InterPro" id="IPR004014">
    <property type="entry name" value="ATPase_P-typ_cation-transptr_N"/>
</dbReference>
<feature type="domain" description="Cation-transporting P-type ATPase N-terminal" evidence="9">
    <location>
        <begin position="2"/>
        <end position="73"/>
    </location>
</feature>
<comment type="caution">
    <text evidence="10">The sequence shown here is derived from an EMBL/GenBank/DDBJ whole genome shotgun (WGS) entry which is preliminary data.</text>
</comment>
<reference evidence="10 11" key="1">
    <citation type="submission" date="2021-06" db="EMBL/GenBank/DDBJ databases">
        <authorList>
            <person name="Sun Q."/>
            <person name="Li D."/>
        </authorList>
    </citation>
    <scope>NUCLEOTIDE SEQUENCE [LARGE SCALE GENOMIC DNA]</scope>
    <source>
        <strain evidence="10 11">MSJ-5</strain>
    </source>
</reference>
<dbReference type="Pfam" id="PF00690">
    <property type="entry name" value="Cation_ATPase_N"/>
    <property type="match status" value="1"/>
</dbReference>
<name>A0ABS6G3K0_9FIRM</name>
<dbReference type="Pfam" id="PF13246">
    <property type="entry name" value="Cation_ATPase"/>
    <property type="match status" value="1"/>
</dbReference>
<sequence length="858" mass="94370">MYNKEKDVILKELDTNLENGLVKEQVVERAKNGRNELTAAKPRSLFMKILDQLNEPMVYILIVASAVSAIMKEISDAVIIMIVIVLNAVVGLVQEDRAQKSLDALKKLSTPKTLVKRNGVLEEVHVEELVAGDIVHIEAGRYIPADLRLVEVANLKIDESILTGESVPVEKIDGIVSEENTALGDLKNMAFMSSYATYGRGIGVVTSIGMNTEIGKIAAMIDKAEQIKTPLQKRLEKLSKYLGIGALLICILIFGIAIVQGKNLMEMLLVSISLAVAIIPEGLPAVITVVLALGVQKMIKHNAIVKKLPAVETLGSVNVICSDKTGTITQNKMTVTKVYYNNNLKSVEELTEKDRLLVDGFMLCNDAGNEGNLVGDPTEIALLDMGSVLSLKKSSIDKNFPRIDEIPFDSDRKMMTTVNKYNGKDIVFTKGALDLVLKKTTHILLDDKKQPIENYLDEIHNNAANMSKEALRVLALAYKEKDGEEYESNLTFIGLVGMIDPAREEVKEAVEKCYSAGIRTVMITGDHKDTAFAIANEVGISQNIDQIMEGQTLANMQQEELNEIIDQYRVFARVQPEHKVMIVKALQSKGYVVSMTGDGVNDAPSLKAANIGVAMGITGSDVSKEAADMILTDDNFATIVKAVEEGRNIYNNIKKTILFLLSCNLGELFALFIAIILNWSIPLRPIHILWVNLVTDTLPALSLGVDPGTADVMTEKPRSQDESIFAEGGLIYLLLNGFFIGIITLIAFRYGLKDGNLTHGQTMAFLVLSISQLFHSMNNRNLKQSIFKTGISRNKFLIYSIVLGIVLQSAIVQIPIFNNIFSTTPLTFMDWIIVIGISLSIILVNEIGKALFIKREEK</sequence>
<keyword evidence="7 8" id="KW-0472">Membrane</keyword>
<comment type="subcellular location">
    <subcellularLocation>
        <location evidence="1">Membrane</location>
        <topology evidence="1">Multi-pass membrane protein</topology>
    </subcellularLocation>
</comment>
<proteinExistence type="predicted"/>
<evidence type="ECO:0000256" key="3">
    <source>
        <dbReference type="ARBA" id="ARBA00022568"/>
    </source>
</evidence>
<dbReference type="SMART" id="SM00831">
    <property type="entry name" value="Cation_ATPase_N"/>
    <property type="match status" value="1"/>
</dbReference>
<feature type="transmembrane region" description="Helical" evidence="8">
    <location>
        <begin position="730"/>
        <end position="752"/>
    </location>
</feature>
<evidence type="ECO:0000256" key="8">
    <source>
        <dbReference type="SAM" id="Phobius"/>
    </source>
</evidence>
<keyword evidence="3" id="KW-0406">Ion transport</keyword>
<evidence type="ECO:0000256" key="6">
    <source>
        <dbReference type="ARBA" id="ARBA00022989"/>
    </source>
</evidence>
<evidence type="ECO:0000256" key="4">
    <source>
        <dbReference type="ARBA" id="ARBA00022692"/>
    </source>
</evidence>
<evidence type="ECO:0000259" key="9">
    <source>
        <dbReference type="SMART" id="SM00831"/>
    </source>
</evidence>
<dbReference type="NCBIfam" id="TIGR01517">
    <property type="entry name" value="ATPase-IIB_Ca"/>
    <property type="match status" value="1"/>
</dbReference>
<accession>A0ABS6G3K0</accession>
<evidence type="ECO:0000256" key="1">
    <source>
        <dbReference type="ARBA" id="ARBA00004141"/>
    </source>
</evidence>
<dbReference type="PANTHER" id="PTHR43294:SF20">
    <property type="entry name" value="P-TYPE ATPASE"/>
    <property type="match status" value="1"/>
</dbReference>
<feature type="transmembrane region" description="Helical" evidence="8">
    <location>
        <begin position="796"/>
        <end position="816"/>
    </location>
</feature>
<feature type="transmembrane region" description="Helical" evidence="8">
    <location>
        <begin position="267"/>
        <end position="293"/>
    </location>
</feature>
<protein>
    <recommendedName>
        <fullName evidence="2">P-type Ca(2+) transporter</fullName>
        <ecNumber evidence="2">7.2.2.10</ecNumber>
    </recommendedName>
</protein>
<keyword evidence="4 8" id="KW-0812">Transmembrane</keyword>
<dbReference type="Pfam" id="PF00689">
    <property type="entry name" value="Cation_ATPase_C"/>
    <property type="match status" value="1"/>
</dbReference>
<dbReference type="Pfam" id="PF00122">
    <property type="entry name" value="E1-E2_ATPase"/>
    <property type="match status" value="1"/>
</dbReference>